<evidence type="ECO:0000256" key="2">
    <source>
        <dbReference type="ARBA" id="ARBA00023015"/>
    </source>
</evidence>
<dbReference type="InterPro" id="IPR036390">
    <property type="entry name" value="WH_DNA-bd_sf"/>
</dbReference>
<dbReference type="InterPro" id="IPR036388">
    <property type="entry name" value="WH-like_DNA-bd_sf"/>
</dbReference>
<dbReference type="Pfam" id="PF03965">
    <property type="entry name" value="Penicillinase_R"/>
    <property type="match status" value="1"/>
</dbReference>
<dbReference type="GO" id="GO:0003677">
    <property type="term" value="F:DNA binding"/>
    <property type="evidence" value="ECO:0007669"/>
    <property type="project" value="UniProtKB-KW"/>
</dbReference>
<dbReference type="RefSeq" id="WP_168144264.1">
    <property type="nucleotide sequence ID" value="NZ_CBCSDT010000004.1"/>
</dbReference>
<keyword evidence="3" id="KW-0238">DNA-binding</keyword>
<sequence>MPTAGLLGKLERRVMDELWSATEPLTVRQVHSMLVTDRAVAYNTVLTVLRRLAEKGVALRHRESRADRYAPVTALEQMVVALMIDALGQATASGDRYSALAHFVERVSTDEAMLLRKVLSDIDVSRQERPG</sequence>
<gene>
    <name evidence="5" type="ORF">EXE63_25730</name>
</gene>
<protein>
    <submittedName>
        <fullName evidence="5">Transcriptional regulator</fullName>
    </submittedName>
</protein>
<evidence type="ECO:0000256" key="4">
    <source>
        <dbReference type="ARBA" id="ARBA00023163"/>
    </source>
</evidence>
<dbReference type="SUPFAM" id="SSF46785">
    <property type="entry name" value="Winged helix' DNA-binding domain"/>
    <property type="match status" value="1"/>
</dbReference>
<reference evidence="5 6" key="1">
    <citation type="submission" date="2019-04" db="EMBL/GenBank/DDBJ databases">
        <title>Draft, Whole-Genome Sequence of the Anthracene-degrading Mycobacterium frederiksbergense LB501T, Isolated from a Polycyclic Aromatic Hydrocarbon (PAH)-Contaminated Soil.</title>
        <authorList>
            <person name="Augelletti F."/>
        </authorList>
    </citation>
    <scope>NUCLEOTIDE SEQUENCE [LARGE SCALE GENOMIC DNA]</scope>
    <source>
        <strain evidence="5 6">LB 501T</strain>
    </source>
</reference>
<dbReference type="AlphaFoldDB" id="A0A6H0SBE5"/>
<dbReference type="Proteomes" id="UP000501849">
    <property type="component" value="Chromosome"/>
</dbReference>
<keyword evidence="2" id="KW-0805">Transcription regulation</keyword>
<evidence type="ECO:0000313" key="5">
    <source>
        <dbReference type="EMBL" id="QIV83901.1"/>
    </source>
</evidence>
<keyword evidence="4" id="KW-0804">Transcription</keyword>
<dbReference type="Gene3D" id="6.10.140.850">
    <property type="match status" value="1"/>
</dbReference>
<dbReference type="KEGG" id="mfre:EXE63_25730"/>
<dbReference type="GO" id="GO:0045892">
    <property type="term" value="P:negative regulation of DNA-templated transcription"/>
    <property type="evidence" value="ECO:0007669"/>
    <property type="project" value="InterPro"/>
</dbReference>
<name>A0A6H0SBE5_9MYCO</name>
<evidence type="ECO:0000256" key="3">
    <source>
        <dbReference type="ARBA" id="ARBA00023125"/>
    </source>
</evidence>
<evidence type="ECO:0000256" key="1">
    <source>
        <dbReference type="ARBA" id="ARBA00011046"/>
    </source>
</evidence>
<comment type="similarity">
    <text evidence="1">Belongs to the BlaI transcriptional regulatory family.</text>
</comment>
<evidence type="ECO:0000313" key="6">
    <source>
        <dbReference type="Proteomes" id="UP000501849"/>
    </source>
</evidence>
<proteinExistence type="inferred from homology"/>
<dbReference type="Gene3D" id="1.10.10.10">
    <property type="entry name" value="Winged helix-like DNA-binding domain superfamily/Winged helix DNA-binding domain"/>
    <property type="match status" value="1"/>
</dbReference>
<dbReference type="InterPro" id="IPR005650">
    <property type="entry name" value="BlaI_family"/>
</dbReference>
<accession>A0A6H0SBE5</accession>
<dbReference type="EMBL" id="CP038799">
    <property type="protein sequence ID" value="QIV83901.1"/>
    <property type="molecule type" value="Genomic_DNA"/>
</dbReference>
<keyword evidence="6" id="KW-1185">Reference proteome</keyword>
<organism evidence="5 6">
    <name type="scientific">Mycolicibacterium frederiksbergense</name>
    <dbReference type="NCBI Taxonomy" id="117567"/>
    <lineage>
        <taxon>Bacteria</taxon>
        <taxon>Bacillati</taxon>
        <taxon>Actinomycetota</taxon>
        <taxon>Actinomycetes</taxon>
        <taxon>Mycobacteriales</taxon>
        <taxon>Mycobacteriaceae</taxon>
        <taxon>Mycolicibacterium</taxon>
    </lineage>
</organism>